<accession>A0ABX3A3M9</accession>
<keyword evidence="5" id="KW-1185">Reference proteome</keyword>
<dbReference type="CDD" id="cd00371">
    <property type="entry name" value="HMA"/>
    <property type="match status" value="2"/>
</dbReference>
<dbReference type="PROSITE" id="PS01047">
    <property type="entry name" value="HMA_1"/>
    <property type="match status" value="2"/>
</dbReference>
<organism evidence="4 5">
    <name type="scientific">Piscirickettsia litoralis</name>
    <dbReference type="NCBI Taxonomy" id="1891921"/>
    <lineage>
        <taxon>Bacteria</taxon>
        <taxon>Pseudomonadati</taxon>
        <taxon>Pseudomonadota</taxon>
        <taxon>Gammaproteobacteria</taxon>
        <taxon>Thiotrichales</taxon>
        <taxon>Piscirickettsiaceae</taxon>
        <taxon>Piscirickettsia</taxon>
    </lineage>
</organism>
<protein>
    <recommendedName>
        <fullName evidence="3">HMA domain-containing protein</fullName>
    </recommendedName>
</protein>
<name>A0ABX3A3M9_9GAMM</name>
<dbReference type="PANTHER" id="PTHR46594">
    <property type="entry name" value="P-TYPE CATION-TRANSPORTING ATPASE"/>
    <property type="match status" value="1"/>
</dbReference>
<dbReference type="InterPro" id="IPR006121">
    <property type="entry name" value="HMA_dom"/>
</dbReference>
<dbReference type="Proteomes" id="UP000094329">
    <property type="component" value="Unassembled WGS sequence"/>
</dbReference>
<dbReference type="NCBIfam" id="TIGR00003">
    <property type="entry name" value="copper ion binding protein"/>
    <property type="match status" value="2"/>
</dbReference>
<dbReference type="PROSITE" id="PS50846">
    <property type="entry name" value="HMA_2"/>
    <property type="match status" value="2"/>
</dbReference>
<dbReference type="InterPro" id="IPR036163">
    <property type="entry name" value="HMA_dom_sf"/>
</dbReference>
<dbReference type="EMBL" id="MDTU01000001">
    <property type="protein sequence ID" value="ODN43481.1"/>
    <property type="molecule type" value="Genomic_DNA"/>
</dbReference>
<proteinExistence type="predicted"/>
<feature type="domain" description="HMA" evidence="3">
    <location>
        <begin position="1"/>
        <end position="65"/>
    </location>
</feature>
<dbReference type="SUPFAM" id="SSF55008">
    <property type="entry name" value="HMA, heavy metal-associated domain"/>
    <property type="match status" value="2"/>
</dbReference>
<reference evidence="4 5" key="1">
    <citation type="submission" date="2016-08" db="EMBL/GenBank/DDBJ databases">
        <title>Draft genome sequence of Candidatus Piscirickettsia litoralis, from seawater.</title>
        <authorList>
            <person name="Wan X."/>
            <person name="Lee A.J."/>
            <person name="Hou S."/>
            <person name="Donachie S.P."/>
        </authorList>
    </citation>
    <scope>NUCLEOTIDE SEQUENCE [LARGE SCALE GENOMIC DNA]</scope>
    <source>
        <strain evidence="4 5">Y2</strain>
    </source>
</reference>
<dbReference type="PANTHER" id="PTHR46594:SF4">
    <property type="entry name" value="P-TYPE CATION-TRANSPORTING ATPASE"/>
    <property type="match status" value="1"/>
</dbReference>
<keyword evidence="2" id="KW-0186">Copper</keyword>
<gene>
    <name evidence="4" type="ORF">BGC07_11820</name>
</gene>
<dbReference type="Pfam" id="PF00403">
    <property type="entry name" value="HMA"/>
    <property type="match status" value="2"/>
</dbReference>
<comment type="caution">
    <text evidence="4">The sequence shown here is derived from an EMBL/GenBank/DDBJ whole genome shotgun (WGS) entry which is preliminary data.</text>
</comment>
<feature type="domain" description="HMA" evidence="3">
    <location>
        <begin position="72"/>
        <end position="134"/>
    </location>
</feature>
<keyword evidence="1" id="KW-0479">Metal-binding</keyword>
<dbReference type="InterPro" id="IPR006122">
    <property type="entry name" value="HMA_Cu_ion-bd"/>
</dbReference>
<dbReference type="InterPro" id="IPR017969">
    <property type="entry name" value="Heavy-metal-associated_CS"/>
</dbReference>
<dbReference type="Gene3D" id="3.30.70.100">
    <property type="match status" value="2"/>
</dbReference>
<evidence type="ECO:0000313" key="5">
    <source>
        <dbReference type="Proteomes" id="UP000094329"/>
    </source>
</evidence>
<evidence type="ECO:0000256" key="1">
    <source>
        <dbReference type="ARBA" id="ARBA00022723"/>
    </source>
</evidence>
<evidence type="ECO:0000256" key="2">
    <source>
        <dbReference type="ARBA" id="ARBA00023008"/>
    </source>
</evidence>
<evidence type="ECO:0000313" key="4">
    <source>
        <dbReference type="EMBL" id="ODN43481.1"/>
    </source>
</evidence>
<sequence length="149" mass="16020">MNQLKVNGLRCGSCVNKIETRLGNIAGISAVQVNLATGVIKFEGDRSVAAAAICDLGYDIAIPVESDSLSAQNYRLNVTGMRCASCVSKIETALSELNHVEEVSVLLAKGQVIVKTSDYKRVANTLAELGYPIESIDKALGKKRKHRRS</sequence>
<evidence type="ECO:0000259" key="3">
    <source>
        <dbReference type="PROSITE" id="PS50846"/>
    </source>
</evidence>
<dbReference type="RefSeq" id="WP_069313278.1">
    <property type="nucleotide sequence ID" value="NZ_MDTU01000001.1"/>
</dbReference>